<dbReference type="InterPro" id="IPR001638">
    <property type="entry name" value="Solute-binding_3/MltF_N"/>
</dbReference>
<evidence type="ECO:0000256" key="2">
    <source>
        <dbReference type="ARBA" id="ARBA00010333"/>
    </source>
</evidence>
<dbReference type="EMBL" id="JANHNZ010000002">
    <property type="protein sequence ID" value="MCQ9209478.1"/>
    <property type="molecule type" value="Genomic_DNA"/>
</dbReference>
<feature type="signal peptide" evidence="5">
    <location>
        <begin position="1"/>
        <end position="26"/>
    </location>
</feature>
<comment type="similarity">
    <text evidence="2 4">Belongs to the bacterial solute-binding protein 3 family.</text>
</comment>
<dbReference type="PROSITE" id="PS51257">
    <property type="entry name" value="PROKAR_LIPOPROTEIN"/>
    <property type="match status" value="1"/>
</dbReference>
<accession>A0ABT1WMU2</accession>
<comment type="caution">
    <text evidence="7">The sequence shown here is derived from an EMBL/GenBank/DDBJ whole genome shotgun (WGS) entry which is preliminary data.</text>
</comment>
<evidence type="ECO:0000256" key="4">
    <source>
        <dbReference type="RuleBase" id="RU003744"/>
    </source>
</evidence>
<keyword evidence="8" id="KW-1185">Reference proteome</keyword>
<comment type="subcellular location">
    <subcellularLocation>
        <location evidence="1">Cell envelope</location>
    </subcellularLocation>
</comment>
<protein>
    <submittedName>
        <fullName evidence="7">Transporter substrate-binding domain-containing protein</fullName>
    </submittedName>
</protein>
<evidence type="ECO:0000256" key="3">
    <source>
        <dbReference type="ARBA" id="ARBA00022729"/>
    </source>
</evidence>
<gene>
    <name evidence="7" type="ORF">NPA36_02840</name>
</gene>
<dbReference type="SMART" id="SM00062">
    <property type="entry name" value="PBPb"/>
    <property type="match status" value="1"/>
</dbReference>
<feature type="domain" description="Solute-binding protein family 3/N-terminal" evidence="6">
    <location>
        <begin position="43"/>
        <end position="266"/>
    </location>
</feature>
<feature type="chain" id="PRO_5047411136" evidence="5">
    <location>
        <begin position="27"/>
        <end position="285"/>
    </location>
</feature>
<organism evidence="7 8">
    <name type="scientific">Granulicatella seriolae</name>
    <dbReference type="NCBI Taxonomy" id="2967226"/>
    <lineage>
        <taxon>Bacteria</taxon>
        <taxon>Bacillati</taxon>
        <taxon>Bacillota</taxon>
        <taxon>Bacilli</taxon>
        <taxon>Lactobacillales</taxon>
        <taxon>Carnobacteriaceae</taxon>
        <taxon>Granulicatella</taxon>
    </lineage>
</organism>
<reference evidence="7" key="3">
    <citation type="journal article" date="2023" name="Microbiol. Resour. Announc.">
        <title>Draft Genome Sequence of Granulicatella sp. Strain S8, Isolated from a Marine Fish, Seriola quinqueradiata.</title>
        <authorList>
            <person name="Lee M."/>
            <person name="Farooq A."/>
            <person name="Jeong J.B."/>
            <person name="Jung M.Y."/>
        </authorList>
    </citation>
    <scope>NUCLEOTIDE SEQUENCE</scope>
    <source>
        <strain evidence="7">S8</strain>
    </source>
</reference>
<evidence type="ECO:0000313" key="8">
    <source>
        <dbReference type="Proteomes" id="UP001059480"/>
    </source>
</evidence>
<evidence type="ECO:0000256" key="1">
    <source>
        <dbReference type="ARBA" id="ARBA00004196"/>
    </source>
</evidence>
<dbReference type="PANTHER" id="PTHR35936:SF34">
    <property type="entry name" value="ABC TRANSPORTER EXTRACELLULAR-BINDING PROTEIN YCKB-RELATED"/>
    <property type="match status" value="1"/>
</dbReference>
<dbReference type="Proteomes" id="UP001059480">
    <property type="component" value="Unassembled WGS sequence"/>
</dbReference>
<dbReference type="RefSeq" id="WP_256944593.1">
    <property type="nucleotide sequence ID" value="NZ_JANHNZ010000002.1"/>
</dbReference>
<evidence type="ECO:0000313" key="7">
    <source>
        <dbReference type="EMBL" id="MCQ9209478.1"/>
    </source>
</evidence>
<name>A0ABT1WMU2_9LACT</name>
<dbReference type="Gene3D" id="3.40.190.10">
    <property type="entry name" value="Periplasmic binding protein-like II"/>
    <property type="match status" value="2"/>
</dbReference>
<dbReference type="Pfam" id="PF00497">
    <property type="entry name" value="SBP_bac_3"/>
    <property type="match status" value="1"/>
</dbReference>
<dbReference type="PROSITE" id="PS01039">
    <property type="entry name" value="SBP_BACTERIAL_3"/>
    <property type="match status" value="1"/>
</dbReference>
<keyword evidence="3 5" id="KW-0732">Signal</keyword>
<reference evidence="7" key="2">
    <citation type="journal article" date="2023" name="Curr. Microbiol.">
        <title>Granulicatella seriolae sp. nov., a Novel Facultative Anaerobe Isolated from Yellowtail Marine Fish.</title>
        <authorList>
            <person name="Lee M."/>
            <person name="Choi Y.J."/>
            <person name="Farooq A."/>
            <person name="Jeong J.B."/>
            <person name="Jung M.Y."/>
        </authorList>
    </citation>
    <scope>NUCLEOTIDE SEQUENCE</scope>
    <source>
        <strain evidence="7">S8</strain>
    </source>
</reference>
<dbReference type="PANTHER" id="PTHR35936">
    <property type="entry name" value="MEMBRANE-BOUND LYTIC MUREIN TRANSGLYCOSYLASE F"/>
    <property type="match status" value="1"/>
</dbReference>
<sequence length="285" mass="31565">MKKKKWFSIGLATVAAVFLIACGNKANSANGQDKWDAIVERGTLKFSTSGTLFPQSFHQKDDNELTGYDVEIIREVAKRLGLTVNFTEMNIDGMFAAVNSGQIDIAGISIDRNGENADKFLYTTPHKYSYGAMIVRQSDDSGIKTLEDLKGKKAAGAATTSYMKVAKKFGAELVVYDNVTNDQYLTDVANGRTDVILNDFYLQSMATKALPEIPVKVHNIFYNPSEANFALQLGNDVLAEKVNQTLEEMRKDGTLKKLSEQFFSGQDVSVEKDYDFQVIDISDVE</sequence>
<reference evidence="7" key="1">
    <citation type="submission" date="2022-07" db="EMBL/GenBank/DDBJ databases">
        <authorList>
            <person name="Jung M.-Y."/>
            <person name="Lee M."/>
        </authorList>
    </citation>
    <scope>NUCLEOTIDE SEQUENCE</scope>
    <source>
        <strain evidence="7">S8</strain>
    </source>
</reference>
<evidence type="ECO:0000259" key="6">
    <source>
        <dbReference type="SMART" id="SM00062"/>
    </source>
</evidence>
<evidence type="ECO:0000256" key="5">
    <source>
        <dbReference type="SAM" id="SignalP"/>
    </source>
</evidence>
<dbReference type="SUPFAM" id="SSF53850">
    <property type="entry name" value="Periplasmic binding protein-like II"/>
    <property type="match status" value="1"/>
</dbReference>
<dbReference type="InterPro" id="IPR018313">
    <property type="entry name" value="SBP_3_CS"/>
</dbReference>
<proteinExistence type="inferred from homology"/>